<organism evidence="4 5">
    <name type="scientific">Candidatus Acidianus copahuensis</name>
    <dbReference type="NCBI Taxonomy" id="1160895"/>
    <lineage>
        <taxon>Archaea</taxon>
        <taxon>Thermoproteota</taxon>
        <taxon>Thermoprotei</taxon>
        <taxon>Sulfolobales</taxon>
        <taxon>Sulfolobaceae</taxon>
        <taxon>Acidianus</taxon>
    </lineage>
</organism>
<feature type="transmembrane region" description="Helical" evidence="3">
    <location>
        <begin position="346"/>
        <end position="369"/>
    </location>
</feature>
<feature type="transmembrane region" description="Helical" evidence="3">
    <location>
        <begin position="316"/>
        <end position="339"/>
    </location>
</feature>
<keyword evidence="1" id="KW-0328">Glycosyltransferase</keyword>
<evidence type="ECO:0000256" key="3">
    <source>
        <dbReference type="SAM" id="Phobius"/>
    </source>
</evidence>
<dbReference type="Gene3D" id="3.90.550.10">
    <property type="entry name" value="Spore Coat Polysaccharide Biosynthesis Protein SpsA, Chain A"/>
    <property type="match status" value="1"/>
</dbReference>
<keyword evidence="5" id="KW-1185">Reference proteome</keyword>
<evidence type="ECO:0000256" key="2">
    <source>
        <dbReference type="ARBA" id="ARBA00022679"/>
    </source>
</evidence>
<evidence type="ECO:0000313" key="5">
    <source>
        <dbReference type="Proteomes" id="UP000024332"/>
    </source>
</evidence>
<feature type="transmembrane region" description="Helical" evidence="3">
    <location>
        <begin position="6"/>
        <end position="28"/>
    </location>
</feature>
<dbReference type="STRING" id="1160895.CM19_02435"/>
<keyword evidence="3" id="KW-0472">Membrane</keyword>
<dbReference type="Pfam" id="PF13641">
    <property type="entry name" value="Glyco_tranf_2_3"/>
    <property type="match status" value="1"/>
</dbReference>
<comment type="caution">
    <text evidence="4">The sequence shown here is derived from an EMBL/GenBank/DDBJ whole genome shotgun (WGS) entry which is preliminary data.</text>
</comment>
<dbReference type="RefSeq" id="WP_048098805.1">
    <property type="nucleotide sequence ID" value="NZ_JFZT01000017.1"/>
</dbReference>
<dbReference type="InterPro" id="IPR029044">
    <property type="entry name" value="Nucleotide-diphossugar_trans"/>
</dbReference>
<keyword evidence="3" id="KW-0812">Transmembrane</keyword>
<accession>A0A031LUF4</accession>
<dbReference type="AlphaFoldDB" id="A0A031LUF4"/>
<gene>
    <name evidence="4" type="ORF">CM19_02435</name>
</gene>
<keyword evidence="2 4" id="KW-0808">Transferase</keyword>
<evidence type="ECO:0000313" key="4">
    <source>
        <dbReference type="EMBL" id="EZQ11074.1"/>
    </source>
</evidence>
<name>A0A031LUF4_9CREN</name>
<dbReference type="GO" id="GO:0016757">
    <property type="term" value="F:glycosyltransferase activity"/>
    <property type="evidence" value="ECO:0007669"/>
    <property type="project" value="UniProtKB-KW"/>
</dbReference>
<proteinExistence type="predicted"/>
<keyword evidence="3" id="KW-1133">Transmembrane helix</keyword>
<dbReference type="SUPFAM" id="SSF53448">
    <property type="entry name" value="Nucleotide-diphospho-sugar transferases"/>
    <property type="match status" value="1"/>
</dbReference>
<sequence length="394" mass="44806">MLDEILLAISALVSSWSVYNSFLAIVGVRWNEQEYKTTSGHSFSIVVPAKNEGKVLGRLLDRLENQEYDRSKYEVLVVEDGSKDDTLNVCKSYESKYDNVRCIHLEPSRVVNGKSRALNQAIRLAKGEIIGIFDADTVPRLDTLSYVSTKFMNNKVAGVQGKLVPINIRESVMARFASLEELFYEYSIAGRAKLGFFVPLEGTCTFVRRSVLDELGGWNENSLTEDLDLSLKIVSSGYIITYSPSVSVWREVPVSLKALVKQRLRWYRGHFEVTLKVKKLGMNWAFIDAMLIVATPIFMALNLVNYSLALVYPSQFYFVVISLISLASFLSLLLGIMISRRHMIELFYPILSLIYMNMVVVLNVIAIFLEMLRFPRTWVKTDRTGNVTVRINDR</sequence>
<protein>
    <submittedName>
        <fullName evidence="4">Glycosyl transferase family 2</fullName>
    </submittedName>
</protein>
<dbReference type="OrthoDB" id="46222at2157"/>
<dbReference type="PANTHER" id="PTHR43630">
    <property type="entry name" value="POLY-BETA-1,6-N-ACETYL-D-GLUCOSAMINE SYNTHASE"/>
    <property type="match status" value="1"/>
</dbReference>
<dbReference type="PANTHER" id="PTHR43630:SF1">
    <property type="entry name" value="POLY-BETA-1,6-N-ACETYL-D-GLUCOSAMINE SYNTHASE"/>
    <property type="match status" value="1"/>
</dbReference>
<dbReference type="CDD" id="cd06423">
    <property type="entry name" value="CESA_like"/>
    <property type="match status" value="1"/>
</dbReference>
<feature type="transmembrane region" description="Helical" evidence="3">
    <location>
        <begin position="284"/>
        <end position="304"/>
    </location>
</feature>
<dbReference type="Proteomes" id="UP000024332">
    <property type="component" value="Unassembled WGS sequence"/>
</dbReference>
<reference evidence="4 5" key="1">
    <citation type="submission" date="2014-03" db="EMBL/GenBank/DDBJ databases">
        <title>Draft genome sequence of the novel thermoacidophilic archaea Acidianus copahuensis ALE1 strain, isolated from Copahue volcanic area in Neuquen Argentina.</title>
        <authorList>
            <person name="Urbieta M.S."/>
            <person name="Rascovan N."/>
            <person name="Castro C."/>
            <person name="Revale S."/>
            <person name="Giaveno M.A."/>
            <person name="Vazquez M.P."/>
            <person name="Donati E.R."/>
        </authorList>
    </citation>
    <scope>NUCLEOTIDE SEQUENCE [LARGE SCALE GENOMIC DNA]</scope>
    <source>
        <strain evidence="4 5">ALE1</strain>
    </source>
</reference>
<evidence type="ECO:0000256" key="1">
    <source>
        <dbReference type="ARBA" id="ARBA00022676"/>
    </source>
</evidence>
<dbReference type="EMBL" id="JFZT01000017">
    <property type="protein sequence ID" value="EZQ11074.1"/>
    <property type="molecule type" value="Genomic_DNA"/>
</dbReference>